<feature type="domain" description="CCHC-type" evidence="3">
    <location>
        <begin position="364"/>
        <end position="377"/>
    </location>
</feature>
<dbReference type="PROSITE" id="PS50158">
    <property type="entry name" value="ZF_CCHC"/>
    <property type="match status" value="8"/>
</dbReference>
<dbReference type="SUPFAM" id="SSF57756">
    <property type="entry name" value="Retrovirus zinc finger-like domains"/>
    <property type="match status" value="6"/>
</dbReference>
<dbReference type="Pfam" id="PF13917">
    <property type="entry name" value="zf-CCHC_3"/>
    <property type="match status" value="1"/>
</dbReference>
<accession>A0AAV1Y7N1</accession>
<dbReference type="Proteomes" id="UP001497480">
    <property type="component" value="Unassembled WGS sequence"/>
</dbReference>
<evidence type="ECO:0000313" key="5">
    <source>
        <dbReference type="Proteomes" id="UP001497480"/>
    </source>
</evidence>
<feature type="domain" description="CCHC-type" evidence="3">
    <location>
        <begin position="398"/>
        <end position="411"/>
    </location>
</feature>
<feature type="domain" description="CCHC-type" evidence="3">
    <location>
        <begin position="260"/>
        <end position="273"/>
    </location>
</feature>
<sequence>MGSEDNQKGNVTEHKNDNELNNDCAFIPLVVLSSDGDDEEVNLDRNFGAQVQNGVVSVTSSSSLQQPEPVVINDCVLDEVKKTESGEQSVIIIPEEQETVKTTEATENVQLGNNIVLRKLLRGPRYFDPPESGRGSCYNCGVEGHVALNCPEEKRKKPCYVCGGLGHNAKECTNNVSTGKNCFLCNKSGHRAKNCPEKHGNTSEVLRICLKCGNSGHDMFSCKNDYQLDDLEEIQCYICKRFGHLCCANTDDTRPREISCYKCGRLGHIGLACSRFRVEATGATTGGSCYKCGGEGHFSRECTSSMKASPRFQVETIGAATPGSATPGMCFKCGQEGHFARECIFQASQRFRDETTGAATPGSCYKCGQEGHFARECIFQASPRYRVEATGAATPGSCYKCGQEGHFARECSFQARKRVHGLSNTKTKRSYTEDDHMGYMSAPHQMGKTRKKKRALMEEGGFTTPKKSKNRGGWMTNHYAEESEFTAQRKSKNNGGWMTDHYTEEGFSTPKKRKSRGGWMTEHPADFSPSKSGKSSWKSAGTPSIRSNNIYSHGSGSHTPRSRSSNRWSGHGGTSKSQGSKGPHHRFSVSRW</sequence>
<protein>
    <recommendedName>
        <fullName evidence="3">CCHC-type domain-containing protein</fullName>
    </recommendedName>
</protein>
<evidence type="ECO:0000256" key="1">
    <source>
        <dbReference type="PROSITE-ProRule" id="PRU00047"/>
    </source>
</evidence>
<dbReference type="Gene3D" id="4.10.60.10">
    <property type="entry name" value="Zinc finger, CCHC-type"/>
    <property type="match status" value="7"/>
</dbReference>
<keyword evidence="1" id="KW-0862">Zinc</keyword>
<dbReference type="GO" id="GO:0003676">
    <property type="term" value="F:nucleic acid binding"/>
    <property type="evidence" value="ECO:0007669"/>
    <property type="project" value="InterPro"/>
</dbReference>
<name>A0AAV1Y7N1_LUPLU</name>
<comment type="caution">
    <text evidence="4">The sequence shown here is derived from an EMBL/GenBank/DDBJ whole genome shotgun (WGS) entry which is preliminary data.</text>
</comment>
<evidence type="ECO:0000313" key="4">
    <source>
        <dbReference type="EMBL" id="CAL0329733.1"/>
    </source>
</evidence>
<feature type="region of interest" description="Disordered" evidence="2">
    <location>
        <begin position="422"/>
        <end position="592"/>
    </location>
</feature>
<dbReference type="GO" id="GO:0008270">
    <property type="term" value="F:zinc ion binding"/>
    <property type="evidence" value="ECO:0007669"/>
    <property type="project" value="UniProtKB-KW"/>
</dbReference>
<proteinExistence type="predicted"/>
<feature type="compositionally biased region" description="Polar residues" evidence="2">
    <location>
        <begin position="485"/>
        <end position="496"/>
    </location>
</feature>
<organism evidence="4 5">
    <name type="scientific">Lupinus luteus</name>
    <name type="common">European yellow lupine</name>
    <dbReference type="NCBI Taxonomy" id="3873"/>
    <lineage>
        <taxon>Eukaryota</taxon>
        <taxon>Viridiplantae</taxon>
        <taxon>Streptophyta</taxon>
        <taxon>Embryophyta</taxon>
        <taxon>Tracheophyta</taxon>
        <taxon>Spermatophyta</taxon>
        <taxon>Magnoliopsida</taxon>
        <taxon>eudicotyledons</taxon>
        <taxon>Gunneridae</taxon>
        <taxon>Pentapetalae</taxon>
        <taxon>rosids</taxon>
        <taxon>fabids</taxon>
        <taxon>Fabales</taxon>
        <taxon>Fabaceae</taxon>
        <taxon>Papilionoideae</taxon>
        <taxon>50 kb inversion clade</taxon>
        <taxon>genistoids sensu lato</taxon>
        <taxon>core genistoids</taxon>
        <taxon>Genisteae</taxon>
        <taxon>Lupinus</taxon>
    </lineage>
</organism>
<feature type="compositionally biased region" description="Low complexity" evidence="2">
    <location>
        <begin position="528"/>
        <end position="539"/>
    </location>
</feature>
<dbReference type="AlphaFoldDB" id="A0AAV1Y7N1"/>
<evidence type="ECO:0000259" key="3">
    <source>
        <dbReference type="PROSITE" id="PS50158"/>
    </source>
</evidence>
<feature type="domain" description="CCHC-type" evidence="3">
    <location>
        <begin position="159"/>
        <end position="174"/>
    </location>
</feature>
<feature type="domain" description="CCHC-type" evidence="3">
    <location>
        <begin position="137"/>
        <end position="152"/>
    </location>
</feature>
<keyword evidence="1" id="KW-0863">Zinc-finger</keyword>
<gene>
    <name evidence="4" type="ORF">LLUT_LOCUS30793</name>
</gene>
<feature type="domain" description="CCHC-type" evidence="3">
    <location>
        <begin position="289"/>
        <end position="304"/>
    </location>
</feature>
<dbReference type="PANTHER" id="PTHR46978:SF1">
    <property type="entry name" value="ZINC KNUCKLE (CCHC-TYPE) FAMILY PROTEIN"/>
    <property type="match status" value="1"/>
</dbReference>
<dbReference type="PANTHER" id="PTHR46978">
    <property type="entry name" value="ZINC KNUCKLE (CCHC-TYPE) FAMILY PROTEIN"/>
    <property type="match status" value="1"/>
</dbReference>
<feature type="compositionally biased region" description="Basic residues" evidence="2">
    <location>
        <begin position="582"/>
        <end position="592"/>
    </location>
</feature>
<dbReference type="EMBL" id="CAXHTB010000022">
    <property type="protein sequence ID" value="CAL0329733.1"/>
    <property type="molecule type" value="Genomic_DNA"/>
</dbReference>
<evidence type="ECO:0000256" key="2">
    <source>
        <dbReference type="SAM" id="MobiDB-lite"/>
    </source>
</evidence>
<dbReference type="SMART" id="SM00343">
    <property type="entry name" value="ZnF_C2HC"/>
    <property type="match status" value="10"/>
</dbReference>
<dbReference type="InterPro" id="IPR036875">
    <property type="entry name" value="Znf_CCHC_sf"/>
</dbReference>
<reference evidence="4 5" key="1">
    <citation type="submission" date="2024-03" db="EMBL/GenBank/DDBJ databases">
        <authorList>
            <person name="Martinez-Hernandez J."/>
        </authorList>
    </citation>
    <scope>NUCLEOTIDE SEQUENCE [LARGE SCALE GENOMIC DNA]</scope>
</reference>
<dbReference type="Pfam" id="PF00098">
    <property type="entry name" value="zf-CCHC"/>
    <property type="match status" value="7"/>
</dbReference>
<keyword evidence="5" id="KW-1185">Reference proteome</keyword>
<dbReference type="InterPro" id="IPR001878">
    <property type="entry name" value="Znf_CCHC"/>
</dbReference>
<keyword evidence="1" id="KW-0479">Metal-binding</keyword>
<feature type="compositionally biased region" description="Polar residues" evidence="2">
    <location>
        <begin position="541"/>
        <end position="580"/>
    </location>
</feature>
<feature type="domain" description="CCHC-type" evidence="3">
    <location>
        <begin position="330"/>
        <end position="343"/>
    </location>
</feature>
<feature type="domain" description="CCHC-type" evidence="3">
    <location>
        <begin position="182"/>
        <end position="197"/>
    </location>
</feature>